<evidence type="ECO:0008006" key="5">
    <source>
        <dbReference type="Google" id="ProtNLM"/>
    </source>
</evidence>
<organism evidence="3 4">
    <name type="scientific">Strigomonas culicis</name>
    <dbReference type="NCBI Taxonomy" id="28005"/>
    <lineage>
        <taxon>Eukaryota</taxon>
        <taxon>Discoba</taxon>
        <taxon>Euglenozoa</taxon>
        <taxon>Kinetoplastea</taxon>
        <taxon>Metakinetoplastina</taxon>
        <taxon>Trypanosomatida</taxon>
        <taxon>Trypanosomatidae</taxon>
        <taxon>Strigomonadinae</taxon>
        <taxon>Strigomonas</taxon>
    </lineage>
</organism>
<comment type="caution">
    <text evidence="3">The sequence shown here is derived from an EMBL/GenBank/DDBJ whole genome shotgun (WGS) entry which is preliminary data.</text>
</comment>
<protein>
    <recommendedName>
        <fullName evidence="5">Transmembrane protein</fullName>
    </recommendedName>
</protein>
<reference evidence="3 4" key="1">
    <citation type="journal article" date="2013" name="PLoS ONE">
        <title>Predicting the Proteins of Angomonas deanei, Strigomonas culicis and Their Respective Endosymbionts Reveals New Aspects of the Trypanosomatidae Family.</title>
        <authorList>
            <person name="Motta M.C."/>
            <person name="Martins A.C."/>
            <person name="de Souza S.S."/>
            <person name="Catta-Preta C.M."/>
            <person name="Silva R."/>
            <person name="Klein C.C."/>
            <person name="de Almeida L.G."/>
            <person name="de Lima Cunha O."/>
            <person name="Ciapina L.P."/>
            <person name="Brocchi M."/>
            <person name="Colabardini A.C."/>
            <person name="de Araujo Lima B."/>
            <person name="Machado C.R."/>
            <person name="de Almeida Soares C.M."/>
            <person name="Probst C.M."/>
            <person name="de Menezes C.B."/>
            <person name="Thompson C.E."/>
            <person name="Bartholomeu D.C."/>
            <person name="Gradia D.F."/>
            <person name="Pavoni D.P."/>
            <person name="Grisard E.C."/>
            <person name="Fantinatti-Garboggini F."/>
            <person name="Marchini F.K."/>
            <person name="Rodrigues-Luiz G.F."/>
            <person name="Wagner G."/>
            <person name="Goldman G.H."/>
            <person name="Fietto J.L."/>
            <person name="Elias M.C."/>
            <person name="Goldman M.H."/>
            <person name="Sagot M.F."/>
            <person name="Pereira M."/>
            <person name="Stoco P.H."/>
            <person name="de Mendonca-Neto R.P."/>
            <person name="Teixeira S.M."/>
            <person name="Maciel T.E."/>
            <person name="de Oliveira Mendes T.A."/>
            <person name="Urmenyi T.P."/>
            <person name="de Souza W."/>
            <person name="Schenkman S."/>
            <person name="de Vasconcelos A.T."/>
        </authorList>
    </citation>
    <scope>NUCLEOTIDE SEQUENCE [LARGE SCALE GENOMIC DNA]</scope>
</reference>
<evidence type="ECO:0000256" key="2">
    <source>
        <dbReference type="SAM" id="Phobius"/>
    </source>
</evidence>
<accession>S9TJE8</accession>
<dbReference type="OrthoDB" id="244802at2759"/>
<dbReference type="Proteomes" id="UP000015354">
    <property type="component" value="Unassembled WGS sequence"/>
</dbReference>
<feature type="transmembrane region" description="Helical" evidence="2">
    <location>
        <begin position="31"/>
        <end position="49"/>
    </location>
</feature>
<proteinExistence type="predicted"/>
<evidence type="ECO:0000313" key="3">
    <source>
        <dbReference type="EMBL" id="EPY16979.1"/>
    </source>
</evidence>
<gene>
    <name evidence="3" type="ORF">STCU_10884</name>
</gene>
<feature type="compositionally biased region" description="Polar residues" evidence="1">
    <location>
        <begin position="89"/>
        <end position="104"/>
    </location>
</feature>
<keyword evidence="2" id="KW-0812">Transmembrane</keyword>
<name>S9TJE8_9TRYP</name>
<evidence type="ECO:0000256" key="1">
    <source>
        <dbReference type="SAM" id="MobiDB-lite"/>
    </source>
</evidence>
<dbReference type="AlphaFoldDB" id="S9TJE8"/>
<feature type="region of interest" description="Disordered" evidence="1">
    <location>
        <begin position="77"/>
        <end position="111"/>
    </location>
</feature>
<keyword evidence="2" id="KW-1133">Transmembrane helix</keyword>
<dbReference type="EMBL" id="ATMH01010754">
    <property type="protein sequence ID" value="EPY16979.1"/>
    <property type="molecule type" value="Genomic_DNA"/>
</dbReference>
<keyword evidence="2" id="KW-0472">Membrane</keyword>
<evidence type="ECO:0000313" key="4">
    <source>
        <dbReference type="Proteomes" id="UP000015354"/>
    </source>
</evidence>
<sequence>MSSANAYPTATDSEVPRSITDSLSQLSVLNIFGWFALFAVVTVGSVYLMNCFMKYREAQAQQEPEVGELAGLVQARGAPAGHAKEENNEASCTEGSSSRRNFLQQRREAAQKTYGTAQSVGVNVN</sequence>
<keyword evidence="4" id="KW-1185">Reference proteome</keyword>